<gene>
    <name evidence="1" type="ORF">HF872_10245</name>
</gene>
<dbReference type="NCBIfam" id="TIGR03984">
    <property type="entry name" value="CRISPR-associated protein Csx19"/>
    <property type="match status" value="1"/>
</dbReference>
<accession>A0A848BUR6</accession>
<sequence>MSLSLATSPLQIRKGKTKQFSIYKTAPIKSLLQTYMKQDAYIVCWQIQRIIWGEWKQSQVTLSDGSELNENKLLEIRIFNEKEELHLIRKQGCYIGRYLIDNCGEDSTYVDSLSRFWGIKEKSANGYVTLRDAERFLTLTIPCQDIQAQYFGLVTRNYIVANDLTGQAGYCDYRFVRIEPAEGGE</sequence>
<dbReference type="Proteomes" id="UP000591071">
    <property type="component" value="Unassembled WGS sequence"/>
</dbReference>
<dbReference type="AlphaFoldDB" id="A0A848BUR6"/>
<reference evidence="1 2" key="1">
    <citation type="submission" date="2020-04" db="EMBL/GenBank/DDBJ databases">
        <authorList>
            <person name="Hitch T.C.A."/>
            <person name="Wylensek D."/>
            <person name="Clavel T."/>
        </authorList>
    </citation>
    <scope>NUCLEOTIDE SEQUENCE [LARGE SCALE GENOMIC DNA]</scope>
    <source>
        <strain evidence="1 2">Oil-RF-744-FAT-WT-6-1</strain>
    </source>
</reference>
<dbReference type="RefSeq" id="WP_170087898.1">
    <property type="nucleotide sequence ID" value="NZ_JABAFG010000018.1"/>
</dbReference>
<dbReference type="InterPro" id="IPR023815">
    <property type="entry name" value="CRISPR-assoc_Csx19"/>
</dbReference>
<evidence type="ECO:0000313" key="1">
    <source>
        <dbReference type="EMBL" id="NME28995.1"/>
    </source>
</evidence>
<name>A0A848BUR6_9FIRM</name>
<evidence type="ECO:0000313" key="2">
    <source>
        <dbReference type="Proteomes" id="UP000591071"/>
    </source>
</evidence>
<dbReference type="EMBL" id="JABAFG010000018">
    <property type="protein sequence ID" value="NME28995.1"/>
    <property type="molecule type" value="Genomic_DNA"/>
</dbReference>
<protein>
    <submittedName>
        <fullName evidence="1">TIGR03984 family CRISPR-associated protein</fullName>
    </submittedName>
</protein>
<proteinExistence type="predicted"/>
<organism evidence="1 2">
    <name type="scientific">Megasphaera hexanoica</name>
    <dbReference type="NCBI Taxonomy" id="1675036"/>
    <lineage>
        <taxon>Bacteria</taxon>
        <taxon>Bacillati</taxon>
        <taxon>Bacillota</taxon>
        <taxon>Negativicutes</taxon>
        <taxon>Veillonellales</taxon>
        <taxon>Veillonellaceae</taxon>
        <taxon>Megasphaera</taxon>
    </lineage>
</organism>
<comment type="caution">
    <text evidence="1">The sequence shown here is derived from an EMBL/GenBank/DDBJ whole genome shotgun (WGS) entry which is preliminary data.</text>
</comment>